<sequence length="785" mass="89046">MASMRSSRTKKPVKNPTSFNFQTLISSLSSPQGLKPETMEGLYLLLLTLCCSDSESNLNFSETQLSFNEFKLKFKDVHQMSDVLFCKLSARFDELFSALNDVSAHSVQHSHSIFHVNVKAAIKELTLLLRCCIVVFKLLLLDQRLLVEKGRILLGILRKCVSVELNGENEKPCSSFEKEVSCECMYVGNGSATLLTEHLVTSVTSLSFTELSNPFQAILCAVLEVFADELLMHEPVRQYLLLVDSLSCGNEFVFIRHFGHGNIGSVLEVLSAHFIVSISDDQVFKNFLNRLFWLPDNNFRVPEMTLTTVLSLLLNPVILSAPKMFQAYLILLVSEVIGISMSSEYLIPSGELRAYLSAFERSVALYTRHMSNLQMKGYSIVDNYSFVKSHFRASYSQMDFESCLMPATKEKIHNLITKSDNLCNSYLSSTLLKERSELVAASVAYTKESLHIVEESCRDEILSIISCITLRGSSDDIDDTLLHKKEDTSPQDICLLASILKLMSSAMLQAIRILTQGRNSGSLKTLENVALSKEYDFLASTFNCFEQFGIRLPVQKFLHDMMEIQPTRHKKSKWMFFHLSGLLSLSYASGLDFLVKNCIFTLVILLKLFVYEAGDLHAFRSILDSRIKSPLRESHFEVRKPEPSHNARELLADRKSSHAVALKFQKIQTLYLGCRTRSQTSSKNRGQEQEPGSSEKNHMLNHVESALSIEENTVETCNGEIFLQCVLEGSRDSSAVADLADFIECKQGKDYSNWLRGRERYRRWKSKKLANVRWKKKRRAFQKKA</sequence>
<evidence type="ECO:0000259" key="2">
    <source>
        <dbReference type="Pfam" id="PF25104"/>
    </source>
</evidence>
<dbReference type="STRING" id="29730.A0A0D2UUE6"/>
<reference evidence="3 4" key="1">
    <citation type="journal article" date="2012" name="Nature">
        <title>Repeated polyploidization of Gossypium genomes and the evolution of spinnable cotton fibres.</title>
        <authorList>
            <person name="Paterson A.H."/>
            <person name="Wendel J.F."/>
            <person name="Gundlach H."/>
            <person name="Guo H."/>
            <person name="Jenkins J."/>
            <person name="Jin D."/>
            <person name="Llewellyn D."/>
            <person name="Showmaker K.C."/>
            <person name="Shu S."/>
            <person name="Udall J."/>
            <person name="Yoo M.J."/>
            <person name="Byers R."/>
            <person name="Chen W."/>
            <person name="Doron-Faigenboim A."/>
            <person name="Duke M.V."/>
            <person name="Gong L."/>
            <person name="Grimwood J."/>
            <person name="Grover C."/>
            <person name="Grupp K."/>
            <person name="Hu G."/>
            <person name="Lee T.H."/>
            <person name="Li J."/>
            <person name="Lin L."/>
            <person name="Liu T."/>
            <person name="Marler B.S."/>
            <person name="Page J.T."/>
            <person name="Roberts A.W."/>
            <person name="Romanel E."/>
            <person name="Sanders W.S."/>
            <person name="Szadkowski E."/>
            <person name="Tan X."/>
            <person name="Tang H."/>
            <person name="Xu C."/>
            <person name="Wang J."/>
            <person name="Wang Z."/>
            <person name="Zhang D."/>
            <person name="Zhang L."/>
            <person name="Ashrafi H."/>
            <person name="Bedon F."/>
            <person name="Bowers J.E."/>
            <person name="Brubaker C.L."/>
            <person name="Chee P.W."/>
            <person name="Das S."/>
            <person name="Gingle A.R."/>
            <person name="Haigler C.H."/>
            <person name="Harker D."/>
            <person name="Hoffmann L.V."/>
            <person name="Hovav R."/>
            <person name="Jones D.C."/>
            <person name="Lemke C."/>
            <person name="Mansoor S."/>
            <person name="ur Rahman M."/>
            <person name="Rainville L.N."/>
            <person name="Rambani A."/>
            <person name="Reddy U.K."/>
            <person name="Rong J.K."/>
            <person name="Saranga Y."/>
            <person name="Scheffler B.E."/>
            <person name="Scheffler J.A."/>
            <person name="Stelly D.M."/>
            <person name="Triplett B.A."/>
            <person name="Van Deynze A."/>
            <person name="Vaslin M.F."/>
            <person name="Waghmare V.N."/>
            <person name="Walford S.A."/>
            <person name="Wright R.J."/>
            <person name="Zaki E.A."/>
            <person name="Zhang T."/>
            <person name="Dennis E.S."/>
            <person name="Mayer K.F."/>
            <person name="Peterson D.G."/>
            <person name="Rokhsar D.S."/>
            <person name="Wang X."/>
            <person name="Schmutz J."/>
        </authorList>
    </citation>
    <scope>NUCLEOTIDE SEQUENCE [LARGE SCALE GENOMIC DNA]</scope>
</reference>
<organism evidence="3 4">
    <name type="scientific">Gossypium raimondii</name>
    <name type="common">Peruvian cotton</name>
    <name type="synonym">Gossypium klotzschianum subsp. raimondii</name>
    <dbReference type="NCBI Taxonomy" id="29730"/>
    <lineage>
        <taxon>Eukaryota</taxon>
        <taxon>Viridiplantae</taxon>
        <taxon>Streptophyta</taxon>
        <taxon>Embryophyta</taxon>
        <taxon>Tracheophyta</taxon>
        <taxon>Spermatophyta</taxon>
        <taxon>Magnoliopsida</taxon>
        <taxon>eudicotyledons</taxon>
        <taxon>Gunneridae</taxon>
        <taxon>Pentapetalae</taxon>
        <taxon>rosids</taxon>
        <taxon>malvids</taxon>
        <taxon>Malvales</taxon>
        <taxon>Malvaceae</taxon>
        <taxon>Malvoideae</taxon>
        <taxon>Gossypium</taxon>
    </lineage>
</organism>
<dbReference type="EMBL" id="CM001748">
    <property type="protein sequence ID" value="KJB59630.1"/>
    <property type="molecule type" value="Genomic_DNA"/>
</dbReference>
<dbReference type="InterPro" id="IPR056714">
    <property type="entry name" value="DUF7812"/>
</dbReference>
<gene>
    <name evidence="3" type="ORF">B456_009G264600</name>
</gene>
<name>A0A0D2UUE6_GOSRA</name>
<evidence type="ECO:0000313" key="3">
    <source>
        <dbReference type="EMBL" id="KJB59630.1"/>
    </source>
</evidence>
<dbReference type="eggNOG" id="ENOG502QSWA">
    <property type="taxonomic scope" value="Eukaryota"/>
</dbReference>
<dbReference type="OMA" id="MMMANLC"/>
<dbReference type="OrthoDB" id="1882119at2759"/>
<feature type="domain" description="DUF7812" evidence="2">
    <location>
        <begin position="127"/>
        <end position="619"/>
    </location>
</feature>
<accession>A0A0D2UUE6</accession>
<dbReference type="AlphaFoldDB" id="A0A0D2UUE6"/>
<feature type="region of interest" description="Disordered" evidence="1">
    <location>
        <begin position="678"/>
        <end position="698"/>
    </location>
</feature>
<feature type="compositionally biased region" description="Basic and acidic residues" evidence="1">
    <location>
        <begin position="685"/>
        <end position="698"/>
    </location>
</feature>
<evidence type="ECO:0000256" key="1">
    <source>
        <dbReference type="SAM" id="MobiDB-lite"/>
    </source>
</evidence>
<dbReference type="Proteomes" id="UP000032304">
    <property type="component" value="Chromosome 9"/>
</dbReference>
<protein>
    <recommendedName>
        <fullName evidence="2">DUF7812 domain-containing protein</fullName>
    </recommendedName>
</protein>
<dbReference type="PANTHER" id="PTHR36786:SF1">
    <property type="entry name" value="2-ISOPROPYLMALATE SYNTHASE"/>
    <property type="match status" value="1"/>
</dbReference>
<proteinExistence type="predicted"/>
<dbReference type="Gramene" id="KJB59630">
    <property type="protein sequence ID" value="KJB59630"/>
    <property type="gene ID" value="B456_009G264600"/>
</dbReference>
<dbReference type="Pfam" id="PF25104">
    <property type="entry name" value="DUF7812"/>
    <property type="match status" value="1"/>
</dbReference>
<evidence type="ECO:0000313" key="4">
    <source>
        <dbReference type="Proteomes" id="UP000032304"/>
    </source>
</evidence>
<keyword evidence="4" id="KW-1185">Reference proteome</keyword>
<dbReference type="PANTHER" id="PTHR36786">
    <property type="entry name" value="2-ISOPROPYLMALATE SYNTHASE"/>
    <property type="match status" value="1"/>
</dbReference>
<dbReference type="KEGG" id="gra:105769946"/>